<dbReference type="SMART" id="SM00355">
    <property type="entry name" value="ZnF_C2H2"/>
    <property type="match status" value="2"/>
</dbReference>
<dbReference type="InterPro" id="IPR013087">
    <property type="entry name" value="Znf_C2H2_type"/>
</dbReference>
<evidence type="ECO:0000256" key="2">
    <source>
        <dbReference type="ARBA" id="ARBA00022723"/>
    </source>
</evidence>
<dbReference type="SUPFAM" id="SSF57667">
    <property type="entry name" value="beta-beta-alpha zinc fingers"/>
    <property type="match status" value="1"/>
</dbReference>
<proteinExistence type="predicted"/>
<organism evidence="10 11">
    <name type="scientific">Diaporthe eres</name>
    <name type="common">Phomopsis oblonga</name>
    <dbReference type="NCBI Taxonomy" id="83184"/>
    <lineage>
        <taxon>Eukaryota</taxon>
        <taxon>Fungi</taxon>
        <taxon>Dikarya</taxon>
        <taxon>Ascomycota</taxon>
        <taxon>Pezizomycotina</taxon>
        <taxon>Sordariomycetes</taxon>
        <taxon>Sordariomycetidae</taxon>
        <taxon>Diaporthales</taxon>
        <taxon>Diaporthaceae</taxon>
        <taxon>Diaporthe</taxon>
        <taxon>Diaporthe eres species complex</taxon>
    </lineage>
</organism>
<sequence length="274" mass="29418">MSQGGSNFSNLLSCNECATSFPKNYQLEQHAAKNKHKAYLCSCSKTFTKLSALRRHIDESTLALGHQCPLCDNNFKRPGHVEQHLRLVHKKPNDVIKDLLSAQKSQPPQEPRQASTASSAVPTTGSMDAQADYPIANPGGPWTGPINPSAPAPTDYPGSRPVDFSALSDFSALGPGHMTEAPAFAPQSFMTQTSRPHPYSAYPTGAGAAQTGFPANPAPDFVGYPAAHSDGNLDLSNVDLGSLFLNLDDGLEMPALGNDFTWEPFGSYFNTFDF</sequence>
<evidence type="ECO:0000313" key="11">
    <source>
        <dbReference type="Proteomes" id="UP001430848"/>
    </source>
</evidence>
<dbReference type="Pfam" id="PF00096">
    <property type="entry name" value="zf-C2H2"/>
    <property type="match status" value="1"/>
</dbReference>
<evidence type="ECO:0000256" key="7">
    <source>
        <dbReference type="PROSITE-ProRule" id="PRU00042"/>
    </source>
</evidence>
<comment type="caution">
    <text evidence="10">The sequence shown here is derived from an EMBL/GenBank/DDBJ whole genome shotgun (WGS) entry which is preliminary data.</text>
</comment>
<keyword evidence="4 7" id="KW-0863">Zinc-finger</keyword>
<keyword evidence="6" id="KW-0539">Nucleus</keyword>
<evidence type="ECO:0000256" key="1">
    <source>
        <dbReference type="ARBA" id="ARBA00004123"/>
    </source>
</evidence>
<evidence type="ECO:0000256" key="5">
    <source>
        <dbReference type="ARBA" id="ARBA00022833"/>
    </source>
</evidence>
<feature type="compositionally biased region" description="Polar residues" evidence="8">
    <location>
        <begin position="103"/>
        <end position="127"/>
    </location>
</feature>
<evidence type="ECO:0000256" key="3">
    <source>
        <dbReference type="ARBA" id="ARBA00022737"/>
    </source>
</evidence>
<keyword evidence="11" id="KW-1185">Reference proteome</keyword>
<keyword evidence="2" id="KW-0479">Metal-binding</keyword>
<keyword evidence="5" id="KW-0862">Zinc</keyword>
<evidence type="ECO:0000256" key="4">
    <source>
        <dbReference type="ARBA" id="ARBA00022771"/>
    </source>
</evidence>
<dbReference type="Proteomes" id="UP001430848">
    <property type="component" value="Unassembled WGS sequence"/>
</dbReference>
<evidence type="ECO:0000313" key="10">
    <source>
        <dbReference type="EMBL" id="KAK7722824.1"/>
    </source>
</evidence>
<protein>
    <recommendedName>
        <fullName evidence="9">C2H2-type domain-containing protein</fullName>
    </recommendedName>
</protein>
<evidence type="ECO:0000256" key="6">
    <source>
        <dbReference type="ARBA" id="ARBA00023242"/>
    </source>
</evidence>
<accession>A0ABR1P0R0</accession>
<dbReference type="PANTHER" id="PTHR24388">
    <property type="entry name" value="ZINC FINGER PROTEIN"/>
    <property type="match status" value="1"/>
</dbReference>
<feature type="domain" description="C2H2-type" evidence="9">
    <location>
        <begin position="66"/>
        <end position="94"/>
    </location>
</feature>
<dbReference type="PANTHER" id="PTHR24388:SF54">
    <property type="entry name" value="PROTEIN ESCARGOT"/>
    <property type="match status" value="1"/>
</dbReference>
<evidence type="ECO:0000256" key="8">
    <source>
        <dbReference type="SAM" id="MobiDB-lite"/>
    </source>
</evidence>
<evidence type="ECO:0000259" key="9">
    <source>
        <dbReference type="PROSITE" id="PS50157"/>
    </source>
</evidence>
<dbReference type="Gene3D" id="3.30.160.60">
    <property type="entry name" value="Classic Zinc Finger"/>
    <property type="match status" value="1"/>
</dbReference>
<gene>
    <name evidence="10" type="ORF">SLS63_009098</name>
</gene>
<dbReference type="PROSITE" id="PS00028">
    <property type="entry name" value="ZINC_FINGER_C2H2_1"/>
    <property type="match status" value="2"/>
</dbReference>
<name>A0ABR1P0R0_DIAER</name>
<reference evidence="10 11" key="1">
    <citation type="submission" date="2024-02" db="EMBL/GenBank/DDBJ databases">
        <title>De novo assembly and annotation of 12 fungi associated with fruit tree decline syndrome in Ontario, Canada.</title>
        <authorList>
            <person name="Sulman M."/>
            <person name="Ellouze W."/>
            <person name="Ilyukhin E."/>
        </authorList>
    </citation>
    <scope>NUCLEOTIDE SEQUENCE [LARGE SCALE GENOMIC DNA]</scope>
    <source>
        <strain evidence="10 11">M169</strain>
    </source>
</reference>
<dbReference type="EMBL" id="JAKNSF020000064">
    <property type="protein sequence ID" value="KAK7722824.1"/>
    <property type="molecule type" value="Genomic_DNA"/>
</dbReference>
<dbReference type="InterPro" id="IPR036236">
    <property type="entry name" value="Znf_C2H2_sf"/>
</dbReference>
<keyword evidence="3" id="KW-0677">Repeat</keyword>
<comment type="subcellular location">
    <subcellularLocation>
        <location evidence="1">Nucleus</location>
    </subcellularLocation>
</comment>
<dbReference type="InterPro" id="IPR050527">
    <property type="entry name" value="Snail/Krueppel_Znf"/>
</dbReference>
<dbReference type="PROSITE" id="PS50157">
    <property type="entry name" value="ZINC_FINGER_C2H2_2"/>
    <property type="match status" value="1"/>
</dbReference>
<feature type="region of interest" description="Disordered" evidence="8">
    <location>
        <begin position="103"/>
        <end position="161"/>
    </location>
</feature>